<proteinExistence type="predicted"/>
<organism evidence="1 2">
    <name type="scientific">Meganyctiphanes norvegica</name>
    <name type="common">Northern krill</name>
    <name type="synonym">Thysanopoda norvegica</name>
    <dbReference type="NCBI Taxonomy" id="48144"/>
    <lineage>
        <taxon>Eukaryota</taxon>
        <taxon>Metazoa</taxon>
        <taxon>Ecdysozoa</taxon>
        <taxon>Arthropoda</taxon>
        <taxon>Crustacea</taxon>
        <taxon>Multicrustacea</taxon>
        <taxon>Malacostraca</taxon>
        <taxon>Eumalacostraca</taxon>
        <taxon>Eucarida</taxon>
        <taxon>Euphausiacea</taxon>
        <taxon>Euphausiidae</taxon>
        <taxon>Meganyctiphanes</taxon>
    </lineage>
</organism>
<name>A0AAV2SQH1_MEGNR</name>
<accession>A0AAV2SQH1</accession>
<keyword evidence="2" id="KW-1185">Reference proteome</keyword>
<dbReference type="Proteomes" id="UP001497623">
    <property type="component" value="Unassembled WGS sequence"/>
</dbReference>
<sequence>IISRGYSALPEVGSHLVTMITSLLKSILQWVKEGKTLNRIYQWTSREETIHSSVVSYSLTQPLTFLQSCTSDLNLGRVSNWEIDFYISEWKMMLEKDCLLYLEKFYPFLAIQISDLLYYLEQTNPTLFSSY</sequence>
<reference evidence="1 2" key="1">
    <citation type="submission" date="2024-05" db="EMBL/GenBank/DDBJ databases">
        <authorList>
            <person name="Wallberg A."/>
        </authorList>
    </citation>
    <scope>NUCLEOTIDE SEQUENCE [LARGE SCALE GENOMIC DNA]</scope>
</reference>
<evidence type="ECO:0000313" key="2">
    <source>
        <dbReference type="Proteomes" id="UP001497623"/>
    </source>
</evidence>
<feature type="non-terminal residue" evidence="1">
    <location>
        <position position="1"/>
    </location>
</feature>
<evidence type="ECO:0000313" key="1">
    <source>
        <dbReference type="EMBL" id="CAL4238279.1"/>
    </source>
</evidence>
<dbReference type="AlphaFoldDB" id="A0AAV2SQH1"/>
<comment type="caution">
    <text evidence="1">The sequence shown here is derived from an EMBL/GenBank/DDBJ whole genome shotgun (WGS) entry which is preliminary data.</text>
</comment>
<protein>
    <submittedName>
        <fullName evidence="1">Uncharacterized protein</fullName>
    </submittedName>
</protein>
<dbReference type="EMBL" id="CAXKWB010123458">
    <property type="protein sequence ID" value="CAL4238279.1"/>
    <property type="molecule type" value="Genomic_DNA"/>
</dbReference>
<gene>
    <name evidence="1" type="ORF">MNOR_LOCUS40449</name>
</gene>